<name>A0AAD5SSY8_9FUNG</name>
<dbReference type="Proteomes" id="UP001211907">
    <property type="component" value="Unassembled WGS sequence"/>
</dbReference>
<dbReference type="AlphaFoldDB" id="A0AAD5SSY8"/>
<evidence type="ECO:0000313" key="1">
    <source>
        <dbReference type="EMBL" id="KAJ3101476.1"/>
    </source>
</evidence>
<feature type="non-terminal residue" evidence="1">
    <location>
        <position position="81"/>
    </location>
</feature>
<reference evidence="1" key="1">
    <citation type="submission" date="2020-05" db="EMBL/GenBank/DDBJ databases">
        <title>Phylogenomic resolution of chytrid fungi.</title>
        <authorList>
            <person name="Stajich J.E."/>
            <person name="Amses K."/>
            <person name="Simmons R."/>
            <person name="Seto K."/>
            <person name="Myers J."/>
            <person name="Bonds A."/>
            <person name="Quandt C.A."/>
            <person name="Barry K."/>
            <person name="Liu P."/>
            <person name="Grigoriev I."/>
            <person name="Longcore J.E."/>
            <person name="James T.Y."/>
        </authorList>
    </citation>
    <scope>NUCLEOTIDE SEQUENCE</scope>
    <source>
        <strain evidence="1">JEL0513</strain>
    </source>
</reference>
<keyword evidence="2" id="KW-1185">Reference proteome</keyword>
<proteinExistence type="predicted"/>
<evidence type="ECO:0000313" key="2">
    <source>
        <dbReference type="Proteomes" id="UP001211907"/>
    </source>
</evidence>
<protein>
    <submittedName>
        <fullName evidence="1">Uncharacterized protein</fullName>
    </submittedName>
</protein>
<gene>
    <name evidence="1" type="ORF">HK100_004542</name>
</gene>
<comment type="caution">
    <text evidence="1">The sequence shown here is derived from an EMBL/GenBank/DDBJ whole genome shotgun (WGS) entry which is preliminary data.</text>
</comment>
<dbReference type="EMBL" id="JADGJH010002221">
    <property type="protein sequence ID" value="KAJ3101476.1"/>
    <property type="molecule type" value="Genomic_DNA"/>
</dbReference>
<organism evidence="1 2">
    <name type="scientific">Physocladia obscura</name>
    <dbReference type="NCBI Taxonomy" id="109957"/>
    <lineage>
        <taxon>Eukaryota</taxon>
        <taxon>Fungi</taxon>
        <taxon>Fungi incertae sedis</taxon>
        <taxon>Chytridiomycota</taxon>
        <taxon>Chytridiomycota incertae sedis</taxon>
        <taxon>Chytridiomycetes</taxon>
        <taxon>Chytridiales</taxon>
        <taxon>Chytriomycetaceae</taxon>
        <taxon>Physocladia</taxon>
    </lineage>
</organism>
<sequence length="81" mass="8569">MTTTAHPTNLTTAAVIAAAGSNSSKATAGRDPTPAIDWSVPIGFKYRHPRSHVKYIWSKDSGTWDAGVLVRGAQSVTMDIA</sequence>
<accession>A0AAD5SSY8</accession>